<dbReference type="Gene3D" id="3.10.450.50">
    <property type="match status" value="1"/>
</dbReference>
<keyword evidence="3" id="KW-1185">Reference proteome</keyword>
<organism evidence="2 3">
    <name type="scientific">Amycolatopsis minnesotensis</name>
    <dbReference type="NCBI Taxonomy" id="337894"/>
    <lineage>
        <taxon>Bacteria</taxon>
        <taxon>Bacillati</taxon>
        <taxon>Actinomycetota</taxon>
        <taxon>Actinomycetes</taxon>
        <taxon>Pseudonocardiales</taxon>
        <taxon>Pseudonocardiaceae</taxon>
        <taxon>Amycolatopsis</taxon>
    </lineage>
</organism>
<dbReference type="EMBL" id="BAAANN010000026">
    <property type="protein sequence ID" value="GAA1975003.1"/>
    <property type="molecule type" value="Genomic_DNA"/>
</dbReference>
<dbReference type="InterPro" id="IPR032710">
    <property type="entry name" value="NTF2-like_dom_sf"/>
</dbReference>
<gene>
    <name evidence="2" type="ORF">GCM10009754_57710</name>
</gene>
<dbReference type="SUPFAM" id="SSF54427">
    <property type="entry name" value="NTF2-like"/>
    <property type="match status" value="1"/>
</dbReference>
<reference evidence="3" key="1">
    <citation type="journal article" date="2019" name="Int. J. Syst. Evol. Microbiol.">
        <title>The Global Catalogue of Microorganisms (GCM) 10K type strain sequencing project: providing services to taxonomists for standard genome sequencing and annotation.</title>
        <authorList>
            <consortium name="The Broad Institute Genomics Platform"/>
            <consortium name="The Broad Institute Genome Sequencing Center for Infectious Disease"/>
            <person name="Wu L."/>
            <person name="Ma J."/>
        </authorList>
    </citation>
    <scope>NUCLEOTIDE SEQUENCE [LARGE SCALE GENOMIC DNA]</scope>
    <source>
        <strain evidence="3">JCM 14545</strain>
    </source>
</reference>
<accession>A0ABP5D6Q1</accession>
<sequence length="142" mass="15502">MTTPRPSLVDEGTDEDRAAIAKIIEDTEIAYNTNDPDLMTEHFALDATVVNAVGGRASGWAALYDANKRGLAGFLHDEYVRYQVTGIDFLGQDTALAYKAARATKPDGDLIDADPAMVALYVMVKRDGRWWVAARQNTLVPA</sequence>
<evidence type="ECO:0000313" key="2">
    <source>
        <dbReference type="EMBL" id="GAA1975003.1"/>
    </source>
</evidence>
<dbReference type="RefSeq" id="WP_344425664.1">
    <property type="nucleotide sequence ID" value="NZ_BAAANN010000026.1"/>
</dbReference>
<dbReference type="InterPro" id="IPR011944">
    <property type="entry name" value="Steroid_delta5-4_isomerase"/>
</dbReference>
<name>A0ABP5D6Q1_9PSEU</name>
<dbReference type="Proteomes" id="UP001501116">
    <property type="component" value="Unassembled WGS sequence"/>
</dbReference>
<feature type="domain" description="DUF4440" evidence="1">
    <location>
        <begin position="20"/>
        <end position="132"/>
    </location>
</feature>
<dbReference type="NCBIfam" id="TIGR02246">
    <property type="entry name" value="SgcJ/EcaC family oxidoreductase"/>
    <property type="match status" value="1"/>
</dbReference>
<dbReference type="InterPro" id="IPR027843">
    <property type="entry name" value="DUF4440"/>
</dbReference>
<dbReference type="Pfam" id="PF14534">
    <property type="entry name" value="DUF4440"/>
    <property type="match status" value="1"/>
</dbReference>
<evidence type="ECO:0000259" key="1">
    <source>
        <dbReference type="Pfam" id="PF14534"/>
    </source>
</evidence>
<proteinExistence type="predicted"/>
<protein>
    <recommendedName>
        <fullName evidence="1">DUF4440 domain-containing protein</fullName>
    </recommendedName>
</protein>
<comment type="caution">
    <text evidence="2">The sequence shown here is derived from an EMBL/GenBank/DDBJ whole genome shotgun (WGS) entry which is preliminary data.</text>
</comment>
<evidence type="ECO:0000313" key="3">
    <source>
        <dbReference type="Proteomes" id="UP001501116"/>
    </source>
</evidence>